<accession>A0ABY6HTE9</accession>
<keyword evidence="3" id="KW-1185">Reference proteome</keyword>
<gene>
    <name evidence="2" type="ORF">NEF87_003083</name>
</gene>
<keyword evidence="1" id="KW-0812">Transmembrane</keyword>
<feature type="transmembrane region" description="Helical" evidence="1">
    <location>
        <begin position="367"/>
        <end position="386"/>
    </location>
</feature>
<name>A0ABY6HTE9_9ARCH</name>
<dbReference type="EMBL" id="CP104013">
    <property type="protein sequence ID" value="UYP46798.1"/>
    <property type="molecule type" value="Genomic_DNA"/>
</dbReference>
<dbReference type="Proteomes" id="UP001208689">
    <property type="component" value="Chromosome"/>
</dbReference>
<keyword evidence="1" id="KW-1133">Transmembrane helix</keyword>
<keyword evidence="1" id="KW-0472">Membrane</keyword>
<organism evidence="2 3">
    <name type="scientific">Candidatus Lokiarchaeum ossiferum</name>
    <dbReference type="NCBI Taxonomy" id="2951803"/>
    <lineage>
        <taxon>Archaea</taxon>
        <taxon>Promethearchaeati</taxon>
        <taxon>Promethearchaeota</taxon>
        <taxon>Promethearchaeia</taxon>
        <taxon>Promethearchaeales</taxon>
        <taxon>Promethearchaeaceae</taxon>
        <taxon>Candidatus Lokiarchaeum</taxon>
    </lineage>
</organism>
<evidence type="ECO:0000313" key="3">
    <source>
        <dbReference type="Proteomes" id="UP001208689"/>
    </source>
</evidence>
<protein>
    <submittedName>
        <fullName evidence="2">Uncharacterized protein</fullName>
    </submittedName>
</protein>
<sequence length="390" mass="44619">MKKIITMPLMALIIVSMFSSMAFISADEVGVNPENGNRYQGTIKGNESAQFKFQNRLTFQIRTNMSLDVDITCDCENPQLKNMTMLLNTTQNRKMTMNISNSEPELGLYNGTIVMAQNQHQYQFRNQYIYNISLNGTDAVKAQLRTQCDDPMATWAYLNEETNVWVPVQSQYENGEVFADTTHFSIWTVLSSLPQGPKDVDVDHKFNGKVNANETNQFKFKNNFQFNFRANNSMEVDIECDEAVQAKTMEMNMNTSEQVRLQIRINNSNSDLGLTNGSTIKTQNRYRYQFMEGAIFNFSSNATDPFMAQLRYQVGEQNCTWAYYDEDKGEFVMVQSQLEDGYLIANTNHFSIWTILTINEIEDESTIPGYAFLGVFSILGLAAIILKKKH</sequence>
<reference evidence="2" key="1">
    <citation type="submission" date="2022-09" db="EMBL/GenBank/DDBJ databases">
        <title>Actin cytoskeleton and complex cell architecture in an #Asgard archaeon.</title>
        <authorList>
            <person name="Ponce Toledo R.I."/>
            <person name="Schleper C."/>
            <person name="Rodrigues Oliveira T."/>
            <person name="Wollweber F."/>
            <person name="Xu J."/>
            <person name="Rittmann S."/>
            <person name="Klingl A."/>
            <person name="Pilhofer M."/>
        </authorList>
    </citation>
    <scope>NUCLEOTIDE SEQUENCE</scope>
    <source>
        <strain evidence="2">B-35</strain>
    </source>
</reference>
<evidence type="ECO:0000256" key="1">
    <source>
        <dbReference type="SAM" id="Phobius"/>
    </source>
</evidence>
<evidence type="ECO:0000313" key="2">
    <source>
        <dbReference type="EMBL" id="UYP46798.1"/>
    </source>
</evidence>
<proteinExistence type="predicted"/>